<dbReference type="GO" id="GO:0032259">
    <property type="term" value="P:methylation"/>
    <property type="evidence" value="ECO:0007669"/>
    <property type="project" value="UniProtKB-KW"/>
</dbReference>
<comment type="caution">
    <text evidence="3">The sequence shown here is derived from an EMBL/GenBank/DDBJ whole genome shotgun (WGS) entry which is preliminary data.</text>
</comment>
<feature type="region of interest" description="Disordered" evidence="1">
    <location>
        <begin position="1"/>
        <end position="27"/>
    </location>
</feature>
<evidence type="ECO:0000259" key="2">
    <source>
        <dbReference type="Pfam" id="PF05050"/>
    </source>
</evidence>
<dbReference type="PANTHER" id="PTHR34203:SF15">
    <property type="entry name" value="SLL1173 PROTEIN"/>
    <property type="match status" value="1"/>
</dbReference>
<protein>
    <submittedName>
        <fullName evidence="3">FkbM family methyltransferase</fullName>
    </submittedName>
</protein>
<dbReference type="EMBL" id="SNYO01000003">
    <property type="protein sequence ID" value="TDQ61012.1"/>
    <property type="molecule type" value="Genomic_DNA"/>
</dbReference>
<dbReference type="PANTHER" id="PTHR34203">
    <property type="entry name" value="METHYLTRANSFERASE, FKBM FAMILY PROTEIN"/>
    <property type="match status" value="1"/>
</dbReference>
<dbReference type="Proteomes" id="UP000295705">
    <property type="component" value="Unassembled WGS sequence"/>
</dbReference>
<dbReference type="RefSeq" id="WP_208114176.1">
    <property type="nucleotide sequence ID" value="NZ_BAABHR010000011.1"/>
</dbReference>
<dbReference type="Pfam" id="PF05050">
    <property type="entry name" value="Methyltransf_21"/>
    <property type="match status" value="1"/>
</dbReference>
<keyword evidence="3" id="KW-0489">Methyltransferase</keyword>
<keyword evidence="3" id="KW-0808">Transferase</keyword>
<keyword evidence="4" id="KW-1185">Reference proteome</keyword>
<evidence type="ECO:0000313" key="3">
    <source>
        <dbReference type="EMBL" id="TDQ61012.1"/>
    </source>
</evidence>
<dbReference type="AlphaFoldDB" id="A0A4R6VE43"/>
<accession>A0A4R6VE43</accession>
<dbReference type="InterPro" id="IPR029063">
    <property type="entry name" value="SAM-dependent_MTases_sf"/>
</dbReference>
<feature type="domain" description="Methyltransferase FkbM" evidence="2">
    <location>
        <begin position="61"/>
        <end position="237"/>
    </location>
</feature>
<evidence type="ECO:0000256" key="1">
    <source>
        <dbReference type="SAM" id="MobiDB-lite"/>
    </source>
</evidence>
<dbReference type="SUPFAM" id="SSF53335">
    <property type="entry name" value="S-adenosyl-L-methionine-dependent methyltransferases"/>
    <property type="match status" value="1"/>
</dbReference>
<sequence length="262" mass="27563">MSIAGGQPTERPSAEPGRRGGTRRSRAVRGALEAAARRGTVVEKEILGLAELVGPGDVCLDIGAEFGLYTHVLADLVGPDGTVHAFEPQHGAHRALELGVRAAGLSWVHLHRLALGGTPGTAELSVPRRRGLPVHGRAYVTAGAHDAGPNREFAGFRLESVAIETLDAVVADLAPGGVSFVKADVEGAEGALLDGAAGTLAAHRPHLLLEIEDRHTQKYGVRAADLFARLTGELGYRAYTWSAGWRAAPGIVDTERNYLFSP</sequence>
<dbReference type="GO" id="GO:0008168">
    <property type="term" value="F:methyltransferase activity"/>
    <property type="evidence" value="ECO:0007669"/>
    <property type="project" value="UniProtKB-KW"/>
</dbReference>
<dbReference type="Gene3D" id="3.40.50.150">
    <property type="entry name" value="Vaccinia Virus protein VP39"/>
    <property type="match status" value="1"/>
</dbReference>
<reference evidence="3 4" key="1">
    <citation type="submission" date="2019-03" db="EMBL/GenBank/DDBJ databases">
        <title>Genomic Encyclopedia of Type Strains, Phase IV (KMG-IV): sequencing the most valuable type-strain genomes for metagenomic binning, comparative biology and taxonomic classification.</title>
        <authorList>
            <person name="Goeker M."/>
        </authorList>
    </citation>
    <scope>NUCLEOTIDE SEQUENCE [LARGE SCALE GENOMIC DNA]</scope>
    <source>
        <strain evidence="3 4">DSM 45775</strain>
    </source>
</reference>
<dbReference type="NCBIfam" id="TIGR01444">
    <property type="entry name" value="fkbM_fam"/>
    <property type="match status" value="1"/>
</dbReference>
<proteinExistence type="predicted"/>
<evidence type="ECO:0000313" key="4">
    <source>
        <dbReference type="Proteomes" id="UP000295705"/>
    </source>
</evidence>
<dbReference type="InterPro" id="IPR052514">
    <property type="entry name" value="SAM-dependent_MTase"/>
</dbReference>
<organism evidence="3 4">
    <name type="scientific">Actinomycetospora succinea</name>
    <dbReference type="NCBI Taxonomy" id="663603"/>
    <lineage>
        <taxon>Bacteria</taxon>
        <taxon>Bacillati</taxon>
        <taxon>Actinomycetota</taxon>
        <taxon>Actinomycetes</taxon>
        <taxon>Pseudonocardiales</taxon>
        <taxon>Pseudonocardiaceae</taxon>
        <taxon>Actinomycetospora</taxon>
    </lineage>
</organism>
<dbReference type="InterPro" id="IPR006342">
    <property type="entry name" value="FkbM_mtfrase"/>
</dbReference>
<gene>
    <name evidence="3" type="ORF">EV188_103518</name>
</gene>
<name>A0A4R6VE43_9PSEU</name>